<dbReference type="PANTHER" id="PTHR11727:SF7">
    <property type="entry name" value="DIMETHYLADENOSINE TRANSFERASE-RELATED"/>
    <property type="match status" value="1"/>
</dbReference>
<evidence type="ECO:0000256" key="1">
    <source>
        <dbReference type="ARBA" id="ARBA00022490"/>
    </source>
</evidence>
<dbReference type="InterPro" id="IPR020598">
    <property type="entry name" value="rRNA_Ade_methylase_Trfase_N"/>
</dbReference>
<comment type="caution">
    <text evidence="11">The sequence shown here is derived from an EMBL/GenBank/DDBJ whole genome shotgun (WGS) entry which is preliminary data.</text>
</comment>
<feature type="binding site" evidence="7 8">
    <location>
        <position position="168"/>
    </location>
    <ligand>
        <name>S-adenosyl-L-methionine</name>
        <dbReference type="ChEBI" id="CHEBI:59789"/>
    </ligand>
</feature>
<dbReference type="GO" id="GO:0052908">
    <property type="term" value="F:16S rRNA (adenine(1518)-N(6)/adenine(1519)-N(6))-dimethyltransferase activity"/>
    <property type="evidence" value="ECO:0007669"/>
    <property type="project" value="UniProtKB-EC"/>
</dbReference>
<dbReference type="InterPro" id="IPR029063">
    <property type="entry name" value="SAM-dependent_MTases_sf"/>
</dbReference>
<dbReference type="EC" id="2.1.1.182" evidence="7"/>
<proteinExistence type="inferred from homology"/>
<feature type="binding site" evidence="7 8">
    <location>
        <position position="185"/>
    </location>
    <ligand>
        <name>S-adenosyl-L-methionine</name>
        <dbReference type="ChEBI" id="CHEBI:59789"/>
    </ligand>
</feature>
<gene>
    <name evidence="7 11" type="primary">rsmA</name>
    <name evidence="7" type="synonym">ksgA</name>
    <name evidence="11" type="ORF">GJ743_08595</name>
</gene>
<evidence type="ECO:0000256" key="6">
    <source>
        <dbReference type="ARBA" id="ARBA00022884"/>
    </source>
</evidence>
<keyword evidence="12" id="KW-1185">Reference proteome</keyword>
<keyword evidence="6 7" id="KW-0694">RNA-binding</keyword>
<keyword evidence="1 7" id="KW-0963">Cytoplasm</keyword>
<evidence type="ECO:0000313" key="12">
    <source>
        <dbReference type="Proteomes" id="UP000433071"/>
    </source>
</evidence>
<evidence type="ECO:0000256" key="5">
    <source>
        <dbReference type="ARBA" id="ARBA00022691"/>
    </source>
</evidence>
<keyword evidence="4 7" id="KW-0808">Transferase</keyword>
<organism evidence="11 12">
    <name type="scientific">Agromyces bracchium</name>
    <dbReference type="NCBI Taxonomy" id="88376"/>
    <lineage>
        <taxon>Bacteria</taxon>
        <taxon>Bacillati</taxon>
        <taxon>Actinomycetota</taxon>
        <taxon>Actinomycetes</taxon>
        <taxon>Micrococcales</taxon>
        <taxon>Microbacteriaceae</taxon>
        <taxon>Agromyces</taxon>
    </lineage>
</organism>
<dbReference type="InterPro" id="IPR001737">
    <property type="entry name" value="KsgA/Erm"/>
</dbReference>
<sequence length="349" mass="37215">MSCAPRSPRTPNARTARGPTGSRRVRRDAARRARGRRRLPQHRERAGEQGVNAHRHEADGGGAVTPRLLGPAEIRDLAELLDVTPTKKLGQNFVHDANTVRRIVQTAGVQRGETVLEIGPGLGSLTLGLLEAGAEVIAVEIDSRLAAQLPHTVRLMQPGTSLTVVREDALRVTELPGEPTRLVANLPYNVSVPVLLHLLEHVPSLTSGIVMVQAEVGHRLAAEPGSKVYGAPSVKAGWYGDWRTAGQVSRMVFWPVPNVDSVLVGFERGDAPGDPPGTEEERIAVFAIVDAAFQQRRKMLRQSLAGVLGGSAATASAVLQAAGVDPQARGEQLTVEDFLRIARAAASVA</sequence>
<keyword evidence="2 7" id="KW-0698">rRNA processing</keyword>
<evidence type="ECO:0000256" key="8">
    <source>
        <dbReference type="PROSITE-ProRule" id="PRU01026"/>
    </source>
</evidence>
<evidence type="ECO:0000256" key="2">
    <source>
        <dbReference type="ARBA" id="ARBA00022552"/>
    </source>
</evidence>
<dbReference type="FunFam" id="3.40.50.150:FF:000023">
    <property type="entry name" value="Ribosomal RNA small subunit methyltransferase A"/>
    <property type="match status" value="1"/>
</dbReference>
<evidence type="ECO:0000256" key="7">
    <source>
        <dbReference type="HAMAP-Rule" id="MF_00607"/>
    </source>
</evidence>
<reference evidence="11 12" key="1">
    <citation type="submission" date="2019-11" db="EMBL/GenBank/DDBJ databases">
        <title>Agromyces kandeliae sp. nov., isolated from mangrove soil.</title>
        <authorList>
            <person name="Wang R."/>
        </authorList>
    </citation>
    <scope>NUCLEOTIDE SEQUENCE [LARGE SCALE GENOMIC DNA]</scope>
    <source>
        <strain evidence="11 12">JCM 11433</strain>
    </source>
</reference>
<dbReference type="EMBL" id="WMLB01000022">
    <property type="protein sequence ID" value="MTH68426.1"/>
    <property type="molecule type" value="Genomic_DNA"/>
</dbReference>
<feature type="binding site" evidence="7 8">
    <location>
        <position position="119"/>
    </location>
    <ligand>
        <name>S-adenosyl-L-methionine</name>
        <dbReference type="ChEBI" id="CHEBI:59789"/>
    </ligand>
</feature>
<evidence type="ECO:0000256" key="9">
    <source>
        <dbReference type="SAM" id="MobiDB-lite"/>
    </source>
</evidence>
<dbReference type="OrthoDB" id="9814755at2"/>
<dbReference type="SUPFAM" id="SSF53335">
    <property type="entry name" value="S-adenosyl-L-methionine-dependent methyltransferases"/>
    <property type="match status" value="1"/>
</dbReference>
<protein>
    <recommendedName>
        <fullName evidence="7">Ribosomal RNA small subunit methyltransferase A</fullName>
        <ecNumber evidence="7">2.1.1.182</ecNumber>
    </recommendedName>
    <alternativeName>
        <fullName evidence="7">16S rRNA (adenine(1518)-N(6)/adenine(1519)-N(6))-dimethyltransferase</fullName>
    </alternativeName>
    <alternativeName>
        <fullName evidence="7">16S rRNA dimethyladenosine transferase</fullName>
    </alternativeName>
    <alternativeName>
        <fullName evidence="7">16S rRNA dimethylase</fullName>
    </alternativeName>
    <alternativeName>
        <fullName evidence="7">S-adenosylmethionine-6-N', N'-adenosyl(rRNA) dimethyltransferase</fullName>
    </alternativeName>
</protein>
<evidence type="ECO:0000313" key="11">
    <source>
        <dbReference type="EMBL" id="MTH68426.1"/>
    </source>
</evidence>
<feature type="domain" description="Ribosomal RNA adenine methylase transferase N-terminal" evidence="10">
    <location>
        <begin position="99"/>
        <end position="270"/>
    </location>
</feature>
<dbReference type="NCBIfam" id="TIGR00755">
    <property type="entry name" value="ksgA"/>
    <property type="match status" value="1"/>
</dbReference>
<keyword evidence="3 7" id="KW-0489">Methyltransferase</keyword>
<dbReference type="PANTHER" id="PTHR11727">
    <property type="entry name" value="DIMETHYLADENOSINE TRANSFERASE"/>
    <property type="match status" value="1"/>
</dbReference>
<dbReference type="InterPro" id="IPR020596">
    <property type="entry name" value="rRNA_Ade_Mease_Trfase_CS"/>
</dbReference>
<feature type="region of interest" description="Disordered" evidence="9">
    <location>
        <begin position="1"/>
        <end position="64"/>
    </location>
</feature>
<keyword evidence="5 7" id="KW-0949">S-adenosyl-L-methionine</keyword>
<comment type="catalytic activity">
    <reaction evidence="7">
        <text>adenosine(1518)/adenosine(1519) in 16S rRNA + 4 S-adenosyl-L-methionine = N(6)-dimethyladenosine(1518)/N(6)-dimethyladenosine(1519) in 16S rRNA + 4 S-adenosyl-L-homocysteine + 4 H(+)</text>
        <dbReference type="Rhea" id="RHEA:19609"/>
        <dbReference type="Rhea" id="RHEA-COMP:10232"/>
        <dbReference type="Rhea" id="RHEA-COMP:10233"/>
        <dbReference type="ChEBI" id="CHEBI:15378"/>
        <dbReference type="ChEBI" id="CHEBI:57856"/>
        <dbReference type="ChEBI" id="CHEBI:59789"/>
        <dbReference type="ChEBI" id="CHEBI:74411"/>
        <dbReference type="ChEBI" id="CHEBI:74493"/>
        <dbReference type="EC" id="2.1.1.182"/>
    </reaction>
</comment>
<evidence type="ECO:0000256" key="4">
    <source>
        <dbReference type="ARBA" id="ARBA00022679"/>
    </source>
</evidence>
<dbReference type="HAMAP" id="MF_00607">
    <property type="entry name" value="16SrRNA_methyltr_A"/>
    <property type="match status" value="1"/>
</dbReference>
<evidence type="ECO:0000259" key="10">
    <source>
        <dbReference type="SMART" id="SM00650"/>
    </source>
</evidence>
<feature type="binding site" evidence="7 8">
    <location>
        <position position="140"/>
    </location>
    <ligand>
        <name>S-adenosyl-L-methionine</name>
        <dbReference type="ChEBI" id="CHEBI:59789"/>
    </ligand>
</feature>
<evidence type="ECO:0000256" key="3">
    <source>
        <dbReference type="ARBA" id="ARBA00022603"/>
    </source>
</evidence>
<dbReference type="SMART" id="SM00650">
    <property type="entry name" value="rADc"/>
    <property type="match status" value="1"/>
</dbReference>
<feature type="binding site" evidence="7 8">
    <location>
        <position position="92"/>
    </location>
    <ligand>
        <name>S-adenosyl-L-methionine</name>
        <dbReference type="ChEBI" id="CHEBI:59789"/>
    </ligand>
</feature>
<dbReference type="Proteomes" id="UP000433071">
    <property type="component" value="Unassembled WGS sequence"/>
</dbReference>
<comment type="similarity">
    <text evidence="7">Belongs to the class I-like SAM-binding methyltransferase superfamily. rRNA adenine N(6)-methyltransferase family. RsmA subfamily.</text>
</comment>
<accession>A0A6I3MAP0</accession>
<dbReference type="GO" id="GO:0005829">
    <property type="term" value="C:cytosol"/>
    <property type="evidence" value="ECO:0007669"/>
    <property type="project" value="TreeGrafter"/>
</dbReference>
<dbReference type="AlphaFoldDB" id="A0A6I3MAP0"/>
<dbReference type="InterPro" id="IPR023165">
    <property type="entry name" value="rRNA_Ade_diMease-like_C"/>
</dbReference>
<dbReference type="Gene3D" id="1.10.8.100">
    <property type="entry name" value="Ribosomal RNA adenine dimethylase-like, domain 2"/>
    <property type="match status" value="1"/>
</dbReference>
<name>A0A6I3MAP0_9MICO</name>
<comment type="subcellular location">
    <subcellularLocation>
        <location evidence="7">Cytoplasm</location>
    </subcellularLocation>
</comment>
<dbReference type="InterPro" id="IPR011530">
    <property type="entry name" value="rRNA_adenine_dimethylase"/>
</dbReference>
<comment type="function">
    <text evidence="7">Specifically dimethylates two adjacent adenosines (A1518 and A1519) in the loop of a conserved hairpin near the 3'-end of 16S rRNA in the 30S particle. May play a critical role in biogenesis of 30S subunits.</text>
</comment>
<feature type="binding site" evidence="7 8">
    <location>
        <position position="94"/>
    </location>
    <ligand>
        <name>S-adenosyl-L-methionine</name>
        <dbReference type="ChEBI" id="CHEBI:59789"/>
    </ligand>
</feature>
<dbReference type="PROSITE" id="PS01131">
    <property type="entry name" value="RRNA_A_DIMETH"/>
    <property type="match status" value="1"/>
</dbReference>
<dbReference type="Pfam" id="PF00398">
    <property type="entry name" value="RrnaAD"/>
    <property type="match status" value="1"/>
</dbReference>
<dbReference type="GO" id="GO:0003723">
    <property type="term" value="F:RNA binding"/>
    <property type="evidence" value="ECO:0007669"/>
    <property type="project" value="UniProtKB-UniRule"/>
</dbReference>
<dbReference type="PROSITE" id="PS51689">
    <property type="entry name" value="SAM_RNA_A_N6_MT"/>
    <property type="match status" value="1"/>
</dbReference>
<dbReference type="Gene3D" id="3.40.50.150">
    <property type="entry name" value="Vaccinia Virus protein VP39"/>
    <property type="match status" value="1"/>
</dbReference>